<evidence type="ECO:0000256" key="12">
    <source>
        <dbReference type="ARBA" id="ARBA00022786"/>
    </source>
</evidence>
<evidence type="ECO:0000256" key="13">
    <source>
        <dbReference type="ARBA" id="ARBA00022833"/>
    </source>
</evidence>
<evidence type="ECO:0000256" key="6">
    <source>
        <dbReference type="ARBA" id="ARBA00017157"/>
    </source>
</evidence>
<keyword evidence="7" id="KW-0963">Cytoplasm</keyword>
<name>A0A1E3NKU0_9ASCO</name>
<dbReference type="InterPro" id="IPR039804">
    <property type="entry name" value="RING-CH-C4HC3_LTN1"/>
</dbReference>
<evidence type="ECO:0000256" key="10">
    <source>
        <dbReference type="ARBA" id="ARBA00022737"/>
    </source>
</evidence>
<keyword evidence="10" id="KW-0677">Repeat</keyword>
<keyword evidence="19" id="KW-1185">Reference proteome</keyword>
<dbReference type="SUPFAM" id="SSF57850">
    <property type="entry name" value="RING/U-box"/>
    <property type="match status" value="1"/>
</dbReference>
<dbReference type="GO" id="GO:1990116">
    <property type="term" value="P:ribosome-associated ubiquitin-dependent protein catabolic process"/>
    <property type="evidence" value="ECO:0007669"/>
    <property type="project" value="UniProtKB-UniRule"/>
</dbReference>
<dbReference type="GO" id="GO:0043023">
    <property type="term" value="F:ribosomal large subunit binding"/>
    <property type="evidence" value="ECO:0007669"/>
    <property type="project" value="TreeGrafter"/>
</dbReference>
<organism evidence="18 19">
    <name type="scientific">Pichia membranifaciens NRRL Y-2026</name>
    <dbReference type="NCBI Taxonomy" id="763406"/>
    <lineage>
        <taxon>Eukaryota</taxon>
        <taxon>Fungi</taxon>
        <taxon>Dikarya</taxon>
        <taxon>Ascomycota</taxon>
        <taxon>Saccharomycotina</taxon>
        <taxon>Pichiomycetes</taxon>
        <taxon>Pichiales</taxon>
        <taxon>Pichiaceae</taxon>
        <taxon>Pichia</taxon>
    </lineage>
</organism>
<dbReference type="InterPro" id="IPR016024">
    <property type="entry name" value="ARM-type_fold"/>
</dbReference>
<dbReference type="Pfam" id="PF22958">
    <property type="entry name" value="Ltn1_1st"/>
    <property type="match status" value="1"/>
</dbReference>
<keyword evidence="8 16" id="KW-0808">Transferase</keyword>
<evidence type="ECO:0000256" key="3">
    <source>
        <dbReference type="ARBA" id="ARBA00004906"/>
    </source>
</evidence>
<keyword evidence="9 16" id="KW-0479">Metal-binding</keyword>
<evidence type="ECO:0000313" key="18">
    <source>
        <dbReference type="EMBL" id="ODQ46739.1"/>
    </source>
</evidence>
<dbReference type="Pfam" id="PF13639">
    <property type="entry name" value="zf-RING_2"/>
    <property type="match status" value="1"/>
</dbReference>
<dbReference type="GO" id="GO:0072344">
    <property type="term" value="P:rescue of stalled ribosome"/>
    <property type="evidence" value="ECO:0007669"/>
    <property type="project" value="UniProtKB-UniRule"/>
</dbReference>
<dbReference type="RefSeq" id="XP_019017852.1">
    <property type="nucleotide sequence ID" value="XM_019161262.1"/>
</dbReference>
<evidence type="ECO:0000256" key="16">
    <source>
        <dbReference type="RuleBase" id="RU367090"/>
    </source>
</evidence>
<dbReference type="InterPro" id="IPR054477">
    <property type="entry name" value="LTN1_E3_ligase_6th"/>
</dbReference>
<comment type="catalytic activity">
    <reaction evidence="1 16">
        <text>S-ubiquitinyl-[E2 ubiquitin-conjugating enzyme]-L-cysteine + [acceptor protein]-L-lysine = [E2 ubiquitin-conjugating enzyme]-L-cysteine + N(6)-ubiquitinyl-[acceptor protein]-L-lysine.</text>
        <dbReference type="EC" id="2.3.2.27"/>
    </reaction>
</comment>
<dbReference type="GeneID" id="30177949"/>
<evidence type="ECO:0000256" key="5">
    <source>
        <dbReference type="ARBA" id="ARBA00012483"/>
    </source>
</evidence>
<evidence type="ECO:0000313" key="19">
    <source>
        <dbReference type="Proteomes" id="UP000094455"/>
    </source>
</evidence>
<evidence type="ECO:0000256" key="11">
    <source>
        <dbReference type="ARBA" id="ARBA00022771"/>
    </source>
</evidence>
<dbReference type="GO" id="GO:0005829">
    <property type="term" value="C:cytosol"/>
    <property type="evidence" value="ECO:0007669"/>
    <property type="project" value="UniProtKB-SubCell"/>
</dbReference>
<keyword evidence="12 16" id="KW-0833">Ubl conjugation pathway</keyword>
<evidence type="ECO:0000256" key="7">
    <source>
        <dbReference type="ARBA" id="ARBA00022490"/>
    </source>
</evidence>
<comment type="subunit">
    <text evidence="16">Component of the ribosome quality control complex (RQC).</text>
</comment>
<keyword evidence="13 16" id="KW-0862">Zinc</keyword>
<dbReference type="FunFam" id="3.30.40.10:FF:000038">
    <property type="entry name" value="E3 ubiquitin-protein ligase listerin"/>
    <property type="match status" value="1"/>
</dbReference>
<dbReference type="PANTHER" id="PTHR12389:SF0">
    <property type="entry name" value="E3 UBIQUITIN-PROTEIN LIGASE LISTERIN"/>
    <property type="match status" value="1"/>
</dbReference>
<proteinExistence type="inferred from homology"/>
<dbReference type="InterPro" id="IPR001841">
    <property type="entry name" value="Znf_RING"/>
</dbReference>
<dbReference type="CDD" id="cd16491">
    <property type="entry name" value="RING-CH-C4HC3_LTN1"/>
    <property type="match status" value="1"/>
</dbReference>
<dbReference type="PROSITE" id="PS50089">
    <property type="entry name" value="ZF_RING_2"/>
    <property type="match status" value="1"/>
</dbReference>
<dbReference type="InterPro" id="IPR054478">
    <property type="entry name" value="LTN1_UBC"/>
</dbReference>
<evidence type="ECO:0000256" key="14">
    <source>
        <dbReference type="ARBA" id="ARBA00055150"/>
    </source>
</evidence>
<dbReference type="SUPFAM" id="SSF48371">
    <property type="entry name" value="ARM repeat"/>
    <property type="match status" value="1"/>
</dbReference>
<dbReference type="OrthoDB" id="6108at2759"/>
<comment type="subcellular location">
    <subcellularLocation>
        <location evidence="2">Cytoplasm</location>
        <location evidence="2">Cytosol</location>
    </subcellularLocation>
</comment>
<accession>A0A1E3NKU0</accession>
<dbReference type="PANTHER" id="PTHR12389">
    <property type="entry name" value="ZINC FINGER PROTEIN 294"/>
    <property type="match status" value="1"/>
</dbReference>
<dbReference type="SMART" id="SM00744">
    <property type="entry name" value="RINGv"/>
    <property type="match status" value="1"/>
</dbReference>
<evidence type="ECO:0000256" key="8">
    <source>
        <dbReference type="ARBA" id="ARBA00022679"/>
    </source>
</evidence>
<comment type="pathway">
    <text evidence="3 16">Protein modification; protein ubiquitination.</text>
</comment>
<dbReference type="GO" id="GO:0061630">
    <property type="term" value="F:ubiquitin protein ligase activity"/>
    <property type="evidence" value="ECO:0007669"/>
    <property type="project" value="UniProtKB-UniRule"/>
</dbReference>
<dbReference type="InterPro" id="IPR011016">
    <property type="entry name" value="Znf_RING-CH"/>
</dbReference>
<evidence type="ECO:0000256" key="9">
    <source>
        <dbReference type="ARBA" id="ARBA00022723"/>
    </source>
</evidence>
<evidence type="ECO:0000256" key="2">
    <source>
        <dbReference type="ARBA" id="ARBA00004514"/>
    </source>
</evidence>
<dbReference type="SMART" id="SM01197">
    <property type="entry name" value="FANCL_C"/>
    <property type="match status" value="1"/>
</dbReference>
<gene>
    <name evidence="18" type="ORF">PICMEDRAFT_16570</name>
</gene>
<dbReference type="UniPathway" id="UPA00143"/>
<dbReference type="EMBL" id="KV454003">
    <property type="protein sequence ID" value="ODQ46739.1"/>
    <property type="molecule type" value="Genomic_DNA"/>
</dbReference>
<dbReference type="STRING" id="763406.A0A1E3NKU0"/>
<dbReference type="InterPro" id="IPR013083">
    <property type="entry name" value="Znf_RING/FYVE/PHD"/>
</dbReference>
<dbReference type="GO" id="GO:1990112">
    <property type="term" value="C:RQC complex"/>
    <property type="evidence" value="ECO:0007669"/>
    <property type="project" value="UniProtKB-UniRule"/>
</dbReference>
<dbReference type="InterPro" id="IPR054476">
    <property type="entry name" value="Ltn1_N"/>
</dbReference>
<feature type="domain" description="RING-type" evidence="17">
    <location>
        <begin position="1500"/>
        <end position="1547"/>
    </location>
</feature>
<comment type="function">
    <text evidence="16">E3 ubiquitin-protein ligase. Component of the ribosome quality control complex (RQC), a ribosome-associated complex that mediates ubiquitination and extraction of incompletely synthesized nascent chains for proteasomal degradation.</text>
</comment>
<evidence type="ECO:0000256" key="4">
    <source>
        <dbReference type="ARBA" id="ARBA00007997"/>
    </source>
</evidence>
<dbReference type="Pfam" id="PF22999">
    <property type="entry name" value="LTN1_E3_ligase_6th"/>
    <property type="match status" value="1"/>
</dbReference>
<evidence type="ECO:0000259" key="17">
    <source>
        <dbReference type="PROSITE" id="PS50089"/>
    </source>
</evidence>
<dbReference type="EC" id="2.3.2.27" evidence="5 16"/>
<dbReference type="Pfam" id="PF23009">
    <property type="entry name" value="UBC_like"/>
    <property type="match status" value="1"/>
</dbReference>
<comment type="function">
    <text evidence="14">E3 ubiquitin-protein ligase component of the ribosome quality control complex (RQC), a ribosome-associated complex that mediates ubiquitination and extraction of incompletely synthesized nascent chains for proteasomal degradation. Mediates ubiquitination of proteins derived from mRNAs lacking stop codons (non-stop proteins) and other translation arrest products induced by poly-lysine sequences and tandem rare codons. Ubiquitination leads to CDC48 recruitment for extraction and degradation of the incomplete translation product. May indirectly play a role in chromatin function and transcription.</text>
</comment>
<dbReference type="SMART" id="SM00184">
    <property type="entry name" value="RING"/>
    <property type="match status" value="1"/>
</dbReference>
<comment type="similarity">
    <text evidence="4 16">Belongs to the LTN1 family.</text>
</comment>
<protein>
    <recommendedName>
        <fullName evidence="6 16">E3 ubiquitin-protein ligase listerin</fullName>
        <ecNumber evidence="5 16">2.3.2.27</ecNumber>
    </recommendedName>
    <alternativeName>
        <fullName evidence="16">RING-type E3 ubiquitin transferase listerin</fullName>
    </alternativeName>
</protein>
<dbReference type="Proteomes" id="UP000094455">
    <property type="component" value="Unassembled WGS sequence"/>
</dbReference>
<dbReference type="GO" id="GO:0008270">
    <property type="term" value="F:zinc ion binding"/>
    <property type="evidence" value="ECO:0007669"/>
    <property type="project" value="UniProtKB-KW"/>
</dbReference>
<sequence length="1556" mass="178297">MSTAFGDTQHTGLGTNGFEVSLNYITGIPDPNLLLCSNTLKLAFKSLLKRDSSTKEKSISTMLEYVRGNPTELNDDLTIMTWVQMYPKLSIDDSKKVRSSAHQIQSQFVFTLGKAYVKYLRDTIGVWLSGVFDTDRSTARACRESIDFAFGHKKEKISNLWKIFTPQIVHYSHQVLAYETKDTLSDERFSTKDESEAKYLRVLQASILLVVHTLAENDVASLNENATSLLKSIFSQETLMEAFSSKDFSLKKSAYMAFKSLVISKHVESIIDQHSYKALSKAMIKGIKFDSKVNVILYSNVIITIMDTWVCATSYNPAFWSNIKKADAKLLSLLEIGSLNSEPIYYDIVYRLLKTLPTEVLDLKDPSMVEPYFDAVMRSVEKEKTVQFLEKGWKVMISIIQTLVTGSKVSDKILDEFTFSLVKLMDSPRVLSPILVGLMHEIHTFANDNKDVLLDVNSSVMDALPDKHIVFGDFANYTVKNTRCFVESFINLFVSNKSDLEEVLMANSIEAVEEISTPSVSPTLSFTVINILIKKNAVQYSDPINSFVETIPKQISETFVDCPLETLALYSHSSFADEHFVNSLINQTFVSLQELNLVNKLLKIIPNLGHFNLHEATKLNNYLVENSKSLSREGNTSGNIGNEDHGSLYQFLTLEILLNLYQHESFSSFILNCSKHYDNNLFLNFSKKNTKFIEQLLSIIMKKNNSDDTDYLAGSVLLDKLEENLVSDDTFAQLYQNSLLTAIGKSDLEFSSLESRLAKLPEAFIKNIIQKSNVDELKEISQFKLSNLLCIGNAFDLSSYLFTENYKNSEAIDFEHAKTIINKAVFYGELFKIHTLSDSITETNIINLSLVSEFSSDILFLNTTLSSIYEDKIVEFQTLARTMLLDLFGSSSYISIVQNLISDTNDENHLTYLLSLLHENCQVRSYYAHRVLKKILVEKADQLPNETFEKIDFKPFINHANLLFTILDSSKQHLTSKNLEYTRTNTIANLISIRKPSDICFNGMQELLILNAFINVDLNNHIPDNFTMISPQRCLNLLSTISTWLDSEVTYEEGFKPVRIVMMQFIQRYIDGIYYVCDSNYPSDFITKVFDLGAKLLSETINLVNSEDQVPLDLLSWSLKLYIILNKYRRDIENWDDECSDTEAEIIELFFKVSKISHINQPIEIVCSQFSHILTELVESKTLAKNYQKFYSLMESKNIQILRLGCTLLHQLIPEVQDNLVVEFTLSKKKADEKGNSGIHLPLVLLHISSSPLTDYIEFEEPWKVYQYLWAWYLIMDHFKNITQQMRQDYISDLGEERICLFLNFIFGDLDINRFKVHEDDKTYVKNYDLKDNSSLNYEEETKKLLVNLAYEIMNNIGGTFAQNWFNSIKDKQFQQSVEKFIIRFISPELINDILSTLSDKNVLEDPEFKININRKTNEIKCLYNIDEQKMEISILLPSNFPLSQITVNGISRVGVDEKKWKSWIMSAQYVINFQNGTILDSIKHFKDNVTANFENYEDCAICYSILNAVDHSTPNKVCPTCKHNFHSACLYRWFKSSGSSTCPLCRSKFQFKKHS</sequence>
<dbReference type="GO" id="GO:0016567">
    <property type="term" value="P:protein ubiquitination"/>
    <property type="evidence" value="ECO:0007669"/>
    <property type="project" value="UniProtKB-UniPathway"/>
</dbReference>
<evidence type="ECO:0000256" key="1">
    <source>
        <dbReference type="ARBA" id="ARBA00000900"/>
    </source>
</evidence>
<evidence type="ECO:0000256" key="15">
    <source>
        <dbReference type="PROSITE-ProRule" id="PRU00175"/>
    </source>
</evidence>
<dbReference type="Gene3D" id="3.30.40.10">
    <property type="entry name" value="Zinc/RING finger domain, C3HC4 (zinc finger)"/>
    <property type="match status" value="1"/>
</dbReference>
<reference evidence="18 19" key="1">
    <citation type="journal article" date="2016" name="Proc. Natl. Acad. Sci. U.S.A.">
        <title>Comparative genomics of biotechnologically important yeasts.</title>
        <authorList>
            <person name="Riley R."/>
            <person name="Haridas S."/>
            <person name="Wolfe K.H."/>
            <person name="Lopes M.R."/>
            <person name="Hittinger C.T."/>
            <person name="Goeker M."/>
            <person name="Salamov A.A."/>
            <person name="Wisecaver J.H."/>
            <person name="Long T.M."/>
            <person name="Calvey C.H."/>
            <person name="Aerts A.L."/>
            <person name="Barry K.W."/>
            <person name="Choi C."/>
            <person name="Clum A."/>
            <person name="Coughlan A.Y."/>
            <person name="Deshpande S."/>
            <person name="Douglass A.P."/>
            <person name="Hanson S.J."/>
            <person name="Klenk H.-P."/>
            <person name="LaButti K.M."/>
            <person name="Lapidus A."/>
            <person name="Lindquist E.A."/>
            <person name="Lipzen A.M."/>
            <person name="Meier-Kolthoff J.P."/>
            <person name="Ohm R.A."/>
            <person name="Otillar R.P."/>
            <person name="Pangilinan J.L."/>
            <person name="Peng Y."/>
            <person name="Rokas A."/>
            <person name="Rosa C.A."/>
            <person name="Scheuner C."/>
            <person name="Sibirny A.A."/>
            <person name="Slot J.C."/>
            <person name="Stielow J.B."/>
            <person name="Sun H."/>
            <person name="Kurtzman C.P."/>
            <person name="Blackwell M."/>
            <person name="Grigoriev I.V."/>
            <person name="Jeffries T.W."/>
        </authorList>
    </citation>
    <scope>NUCLEOTIDE SEQUENCE [LARGE SCALE GENOMIC DNA]</scope>
    <source>
        <strain evidence="18 19">NRRL Y-2026</strain>
    </source>
</reference>
<keyword evidence="11 15" id="KW-0863">Zinc-finger</keyword>
<dbReference type="InterPro" id="IPR039795">
    <property type="entry name" value="LTN1/Rkr1"/>
</dbReference>